<gene>
    <name evidence="2" type="ORF">F511_16860</name>
</gene>
<reference evidence="2 3" key="1">
    <citation type="journal article" date="2015" name="Proc. Natl. Acad. Sci. U.S.A.">
        <title>The resurrection genome of Boea hygrometrica: A blueprint for survival of dehydration.</title>
        <authorList>
            <person name="Xiao L."/>
            <person name="Yang G."/>
            <person name="Zhang L."/>
            <person name="Yang X."/>
            <person name="Zhao S."/>
            <person name="Ji Z."/>
            <person name="Zhou Q."/>
            <person name="Hu M."/>
            <person name="Wang Y."/>
            <person name="Chen M."/>
            <person name="Xu Y."/>
            <person name="Jin H."/>
            <person name="Xiao X."/>
            <person name="Hu G."/>
            <person name="Bao F."/>
            <person name="Hu Y."/>
            <person name="Wan P."/>
            <person name="Li L."/>
            <person name="Deng X."/>
            <person name="Kuang T."/>
            <person name="Xiang C."/>
            <person name="Zhu J.K."/>
            <person name="Oliver M.J."/>
            <person name="He Y."/>
        </authorList>
    </citation>
    <scope>NUCLEOTIDE SEQUENCE [LARGE SCALE GENOMIC DNA]</scope>
    <source>
        <strain evidence="3">cv. XS01</strain>
    </source>
</reference>
<name>A0A2Z7CHB2_9LAMI</name>
<accession>A0A2Z7CHB2</accession>
<sequence length="478" mass="54561">MEIDFVEPWITRPAEIELEHSIAVNDEDDNLDGAENETARKLASFLAPKQFLKEPLRSGEDDNMSGFKQPSKKIEIEKRNDKEKEIEPVVTEELSLEKTTNIEDTEPLSKAVELTEKPSMSDEDLMSLEDLLKQIPDDMMMPSVTAAEPTKIKFGQGIEIMEMDLYKASLPQIAADDKGKEPLVVDTIQGHPAREIFSLICADIDFLVQLREQVIEEIVQFFNSFSLCRLTVLDSVNDIAAKEELVLTWAETYSVHIALQRRVYIIAKYREMLLRKFLEAIRHNFVSGTATTAIDLKILDLLTASHHFSLKILLRQMKEHKLEWTRPYSSHLAMILVDGSWLIVEGVDYWRPISKPVDSHKWEMLPQRPYYAFVEPVQDLDSRSPFSRLIRDHWTEVCVAVVQFSLVEFFRPVAYINRGRDDKKEESGSSRGPQPPLEDKSRPSGGGGSRSEPPNKRGSGGSQSGPRQRDWRYWIGGS</sequence>
<evidence type="ECO:0000313" key="3">
    <source>
        <dbReference type="Proteomes" id="UP000250235"/>
    </source>
</evidence>
<feature type="region of interest" description="Disordered" evidence="1">
    <location>
        <begin position="53"/>
        <end position="82"/>
    </location>
</feature>
<feature type="region of interest" description="Disordered" evidence="1">
    <location>
        <begin position="420"/>
        <end position="478"/>
    </location>
</feature>
<organism evidence="2 3">
    <name type="scientific">Dorcoceras hygrometricum</name>
    <dbReference type="NCBI Taxonomy" id="472368"/>
    <lineage>
        <taxon>Eukaryota</taxon>
        <taxon>Viridiplantae</taxon>
        <taxon>Streptophyta</taxon>
        <taxon>Embryophyta</taxon>
        <taxon>Tracheophyta</taxon>
        <taxon>Spermatophyta</taxon>
        <taxon>Magnoliopsida</taxon>
        <taxon>eudicotyledons</taxon>
        <taxon>Gunneridae</taxon>
        <taxon>Pentapetalae</taxon>
        <taxon>asterids</taxon>
        <taxon>lamiids</taxon>
        <taxon>Lamiales</taxon>
        <taxon>Gesneriaceae</taxon>
        <taxon>Didymocarpoideae</taxon>
        <taxon>Trichosporeae</taxon>
        <taxon>Loxocarpinae</taxon>
        <taxon>Dorcoceras</taxon>
    </lineage>
</organism>
<dbReference type="Proteomes" id="UP000250235">
    <property type="component" value="Unassembled WGS sequence"/>
</dbReference>
<keyword evidence="3" id="KW-1185">Reference proteome</keyword>
<protein>
    <submittedName>
        <fullName evidence="2">Splicing factor 3B subunit 1-like</fullName>
    </submittedName>
</protein>
<evidence type="ECO:0000313" key="2">
    <source>
        <dbReference type="EMBL" id="KZV45277.1"/>
    </source>
</evidence>
<dbReference type="EMBL" id="KQ996412">
    <property type="protein sequence ID" value="KZV45277.1"/>
    <property type="molecule type" value="Genomic_DNA"/>
</dbReference>
<dbReference type="AlphaFoldDB" id="A0A2Z7CHB2"/>
<dbReference type="OrthoDB" id="1741306at2759"/>
<evidence type="ECO:0000256" key="1">
    <source>
        <dbReference type="SAM" id="MobiDB-lite"/>
    </source>
</evidence>
<feature type="compositionally biased region" description="Basic and acidic residues" evidence="1">
    <location>
        <begin position="72"/>
        <end position="82"/>
    </location>
</feature>
<proteinExistence type="predicted"/>